<dbReference type="PANTHER" id="PTHR10091">
    <property type="entry name" value="ALDOSE-1-EPIMERASE"/>
    <property type="match status" value="1"/>
</dbReference>
<dbReference type="InterPro" id="IPR014718">
    <property type="entry name" value="GH-type_carb-bd"/>
</dbReference>
<dbReference type="Proteomes" id="UP000319263">
    <property type="component" value="Chromosome"/>
</dbReference>
<evidence type="ECO:0000313" key="2">
    <source>
        <dbReference type="EMBL" id="QDP97410.1"/>
    </source>
</evidence>
<dbReference type="PANTHER" id="PTHR10091:SF0">
    <property type="entry name" value="GALACTOSE MUTAROTASE"/>
    <property type="match status" value="1"/>
</dbReference>
<evidence type="ECO:0008006" key="4">
    <source>
        <dbReference type="Google" id="ProtNLM"/>
    </source>
</evidence>
<feature type="compositionally biased region" description="Basic and acidic residues" evidence="1">
    <location>
        <begin position="25"/>
        <end position="57"/>
    </location>
</feature>
<evidence type="ECO:0000256" key="1">
    <source>
        <dbReference type="SAM" id="MobiDB-lite"/>
    </source>
</evidence>
<sequence length="167" mass="18536">MRGTPAPIRRCPSTIPSPPTLWSASKERFMNSRLPGRDSSVRELSTDRRPEQNRPHDIPRRDLLRATGAILNRRAGAPPSFAARVFHPGSGRTVDCFTDQPGVQVYTSNYLDATIKGISGKVYRQGDAVTLETQHFPDSPNHPSYPSTVLRPGQSFDSTSVFRFSAR</sequence>
<name>A0A516Q1U9_9ACTN</name>
<proteinExistence type="predicted"/>
<dbReference type="OrthoDB" id="9779408at2"/>
<dbReference type="SUPFAM" id="SSF74650">
    <property type="entry name" value="Galactose mutarotase-like"/>
    <property type="match status" value="1"/>
</dbReference>
<evidence type="ECO:0000313" key="3">
    <source>
        <dbReference type="Proteomes" id="UP000319263"/>
    </source>
</evidence>
<dbReference type="GO" id="GO:0004034">
    <property type="term" value="F:aldose 1-epimerase activity"/>
    <property type="evidence" value="ECO:0007669"/>
    <property type="project" value="TreeGrafter"/>
</dbReference>
<dbReference type="InterPro" id="IPR011013">
    <property type="entry name" value="Gal_mutarotase_sf_dom"/>
</dbReference>
<dbReference type="KEGG" id="mik:FOE78_17100"/>
<dbReference type="GO" id="GO:0005737">
    <property type="term" value="C:cytoplasm"/>
    <property type="evidence" value="ECO:0007669"/>
    <property type="project" value="TreeGrafter"/>
</dbReference>
<dbReference type="Gene3D" id="2.70.98.10">
    <property type="match status" value="1"/>
</dbReference>
<protein>
    <recommendedName>
        <fullName evidence="4">Galactose-1-epimerase</fullName>
    </recommendedName>
</protein>
<reference evidence="2 3" key="1">
    <citation type="submission" date="2019-07" db="EMBL/GenBank/DDBJ databases">
        <title>Microlunatus dokdonensis sp. nov. isolated from the rhizospheric soil of the wild plant Elymus tsukushiensis.</title>
        <authorList>
            <person name="Ghim S.-Y."/>
            <person name="Hwang Y.-J."/>
            <person name="Son J.-S."/>
            <person name="Shin J.-H."/>
        </authorList>
    </citation>
    <scope>NUCLEOTIDE SEQUENCE [LARGE SCALE GENOMIC DNA]</scope>
    <source>
        <strain evidence="2 3">KUDC0627</strain>
    </source>
</reference>
<dbReference type="InterPro" id="IPR008183">
    <property type="entry name" value="Aldose_1/G6P_1-epimerase"/>
</dbReference>
<organism evidence="2 3">
    <name type="scientific">Microlunatus elymi</name>
    <dbReference type="NCBI Taxonomy" id="2596828"/>
    <lineage>
        <taxon>Bacteria</taxon>
        <taxon>Bacillati</taxon>
        <taxon>Actinomycetota</taxon>
        <taxon>Actinomycetes</taxon>
        <taxon>Propionibacteriales</taxon>
        <taxon>Propionibacteriaceae</taxon>
        <taxon>Microlunatus</taxon>
    </lineage>
</organism>
<dbReference type="AlphaFoldDB" id="A0A516Q1U9"/>
<gene>
    <name evidence="2" type="ORF">FOE78_17100</name>
</gene>
<dbReference type="GO" id="GO:0030246">
    <property type="term" value="F:carbohydrate binding"/>
    <property type="evidence" value="ECO:0007669"/>
    <property type="project" value="InterPro"/>
</dbReference>
<dbReference type="Pfam" id="PF01263">
    <property type="entry name" value="Aldose_epim"/>
    <property type="match status" value="1"/>
</dbReference>
<dbReference type="EMBL" id="CP041692">
    <property type="protein sequence ID" value="QDP97410.1"/>
    <property type="molecule type" value="Genomic_DNA"/>
</dbReference>
<accession>A0A516Q1U9</accession>
<dbReference type="GO" id="GO:0006006">
    <property type="term" value="P:glucose metabolic process"/>
    <property type="evidence" value="ECO:0007669"/>
    <property type="project" value="TreeGrafter"/>
</dbReference>
<feature type="region of interest" description="Disordered" evidence="1">
    <location>
        <begin position="1"/>
        <end position="57"/>
    </location>
</feature>
<keyword evidence="3" id="KW-1185">Reference proteome</keyword>
<dbReference type="GO" id="GO:0033499">
    <property type="term" value="P:galactose catabolic process via UDP-galactose, Leloir pathway"/>
    <property type="evidence" value="ECO:0007669"/>
    <property type="project" value="TreeGrafter"/>
</dbReference>